<dbReference type="PROSITE" id="PS50893">
    <property type="entry name" value="ABC_TRANSPORTER_2"/>
    <property type="match status" value="1"/>
</dbReference>
<keyword evidence="3" id="KW-0547">Nucleotide-binding</keyword>
<dbReference type="InterPro" id="IPR003439">
    <property type="entry name" value="ABC_transporter-like_ATP-bd"/>
</dbReference>
<proteinExistence type="inferred from homology"/>
<evidence type="ECO:0000256" key="3">
    <source>
        <dbReference type="ARBA" id="ARBA00022741"/>
    </source>
</evidence>
<evidence type="ECO:0000313" key="7">
    <source>
        <dbReference type="EMBL" id="WWX23645.1"/>
    </source>
</evidence>
<dbReference type="Proteomes" id="UP001385389">
    <property type="component" value="Chromosome"/>
</dbReference>
<dbReference type="Gene3D" id="3.40.50.300">
    <property type="entry name" value="P-loop containing nucleotide triphosphate hydrolases"/>
    <property type="match status" value="1"/>
</dbReference>
<evidence type="ECO:0000256" key="1">
    <source>
        <dbReference type="ARBA" id="ARBA00005417"/>
    </source>
</evidence>
<keyword evidence="2" id="KW-0813">Transport</keyword>
<organism evidence="7 8">
    <name type="scientific">Pseudodesulfovibrio methanolicus</name>
    <dbReference type="NCBI Taxonomy" id="3126690"/>
    <lineage>
        <taxon>Bacteria</taxon>
        <taxon>Pseudomonadati</taxon>
        <taxon>Thermodesulfobacteriota</taxon>
        <taxon>Desulfovibrionia</taxon>
        <taxon>Desulfovibrionales</taxon>
        <taxon>Desulfovibrionaceae</taxon>
    </lineage>
</organism>
<dbReference type="InterPro" id="IPR003593">
    <property type="entry name" value="AAA+_ATPase"/>
</dbReference>
<feature type="domain" description="ABC transporter" evidence="6">
    <location>
        <begin position="6"/>
        <end position="245"/>
    </location>
</feature>
<dbReference type="RefSeq" id="WP_338669342.1">
    <property type="nucleotide sequence ID" value="NZ_CP146609.1"/>
</dbReference>
<name>A0ABZ2IY96_9BACT</name>
<keyword evidence="4 7" id="KW-0067">ATP-binding</keyword>
<dbReference type="GO" id="GO:0005524">
    <property type="term" value="F:ATP binding"/>
    <property type="evidence" value="ECO:0007669"/>
    <property type="project" value="UniProtKB-KW"/>
</dbReference>
<keyword evidence="8" id="KW-1185">Reference proteome</keyword>
<evidence type="ECO:0000256" key="5">
    <source>
        <dbReference type="ARBA" id="ARBA00022970"/>
    </source>
</evidence>
<dbReference type="CDD" id="cd03224">
    <property type="entry name" value="ABC_TM1139_LivF_branched"/>
    <property type="match status" value="1"/>
</dbReference>
<dbReference type="InterPro" id="IPR052156">
    <property type="entry name" value="BCAA_Transport_ATP-bd_LivF"/>
</dbReference>
<dbReference type="PANTHER" id="PTHR43820:SF4">
    <property type="entry name" value="HIGH-AFFINITY BRANCHED-CHAIN AMINO ACID TRANSPORT ATP-BINDING PROTEIN LIVF"/>
    <property type="match status" value="1"/>
</dbReference>
<keyword evidence="5" id="KW-0029">Amino-acid transport</keyword>
<dbReference type="InterPro" id="IPR017871">
    <property type="entry name" value="ABC_transporter-like_CS"/>
</dbReference>
<gene>
    <name evidence="7" type="ORF">V8V93_05430</name>
</gene>
<dbReference type="SMART" id="SM00382">
    <property type="entry name" value="AAA"/>
    <property type="match status" value="1"/>
</dbReference>
<evidence type="ECO:0000313" key="8">
    <source>
        <dbReference type="Proteomes" id="UP001385389"/>
    </source>
</evidence>
<dbReference type="PROSITE" id="PS00211">
    <property type="entry name" value="ABC_TRANSPORTER_1"/>
    <property type="match status" value="1"/>
</dbReference>
<comment type="similarity">
    <text evidence="1">Belongs to the ABC transporter superfamily.</text>
</comment>
<sequence>MTTPLLEVENLYVKYGNIEALHGISFSVGEGEIVTLIGANGAGKSTTLMSIAQLPPPEAPKVIKGDIRFKGKSILGMPADKVVSDLHMALVPEGRHIFGNLTVEENLKIATYSRKDGQGEIDRDYKRVYKLFPRLDERKKQRSESLSGGEQQMLAVGRAILSGCRVIMLDEPSMGLAPLLMYDMFRTLRELNEEGMTILLIEQNANLALKFAHRGYVIDTGEIVAQGTSAELMENPEVKKAYLGG</sequence>
<evidence type="ECO:0000256" key="4">
    <source>
        <dbReference type="ARBA" id="ARBA00022840"/>
    </source>
</evidence>
<evidence type="ECO:0000256" key="2">
    <source>
        <dbReference type="ARBA" id="ARBA00022448"/>
    </source>
</evidence>
<dbReference type="Pfam" id="PF12399">
    <property type="entry name" value="BCA_ABC_TP_C"/>
    <property type="match status" value="1"/>
</dbReference>
<accession>A0ABZ2IY96</accession>
<evidence type="ECO:0000259" key="6">
    <source>
        <dbReference type="PROSITE" id="PS50893"/>
    </source>
</evidence>
<dbReference type="InterPro" id="IPR032823">
    <property type="entry name" value="BCA_ABC_TP_C"/>
</dbReference>
<dbReference type="EMBL" id="CP146609">
    <property type="protein sequence ID" value="WWX23645.1"/>
    <property type="molecule type" value="Genomic_DNA"/>
</dbReference>
<dbReference type="PANTHER" id="PTHR43820">
    <property type="entry name" value="HIGH-AFFINITY BRANCHED-CHAIN AMINO ACID TRANSPORT ATP-BINDING PROTEIN LIVF"/>
    <property type="match status" value="1"/>
</dbReference>
<protein>
    <submittedName>
        <fullName evidence="7">ABC transporter ATP-binding protein</fullName>
    </submittedName>
</protein>
<dbReference type="Pfam" id="PF00005">
    <property type="entry name" value="ABC_tran"/>
    <property type="match status" value="1"/>
</dbReference>
<dbReference type="InterPro" id="IPR027417">
    <property type="entry name" value="P-loop_NTPase"/>
</dbReference>
<dbReference type="SUPFAM" id="SSF52540">
    <property type="entry name" value="P-loop containing nucleoside triphosphate hydrolases"/>
    <property type="match status" value="1"/>
</dbReference>
<reference evidence="7 8" key="1">
    <citation type="submission" date="2024-03" db="EMBL/GenBank/DDBJ databases">
        <title>Phenotype and Genome Characterization of a Sulfate-Reducing Bacterium Pseudodesulfovibrio sp. strain 5S69, isolated from Petroleum Reservoir in Tatarstan (Russia).</title>
        <authorList>
            <person name="Bidzhieva S.K."/>
            <person name="Kadnikov V."/>
            <person name="Tourova T.P."/>
            <person name="Samigullina S.R."/>
            <person name="Sokolova D.S."/>
            <person name="Poltaraus A.B."/>
            <person name="Avtukh A.N."/>
            <person name="Tereshina V.M."/>
            <person name="Mardanov A.V."/>
            <person name="Nazina T.N."/>
        </authorList>
    </citation>
    <scope>NUCLEOTIDE SEQUENCE [LARGE SCALE GENOMIC DNA]</scope>
    <source>
        <strain evidence="7 8">5S69</strain>
    </source>
</reference>